<dbReference type="OrthoDB" id="6065087at2"/>
<evidence type="ECO:0000313" key="2">
    <source>
        <dbReference type="Proteomes" id="UP000000813"/>
    </source>
</evidence>
<reference evidence="1 2" key="1">
    <citation type="journal article" date="2001" name="Science">
        <title>The genome of the natural genetic engineer Agrobacterium tumefaciens C58.</title>
        <authorList>
            <person name="Wood D.W."/>
            <person name="Setubal J.C."/>
            <person name="Kaul R."/>
            <person name="Monks D.E."/>
            <person name="Kitajima J.P."/>
            <person name="Okura V.K."/>
            <person name="Zhou Y."/>
            <person name="Chen L."/>
            <person name="Wood G.E."/>
            <person name="Almeida N.F.Jr."/>
            <person name="Woo L."/>
            <person name="Chen Y."/>
            <person name="Paulsen I.T."/>
            <person name="Eisen J.A."/>
            <person name="Karp P.D."/>
            <person name="Bovee D.Sr."/>
            <person name="Chapman P."/>
            <person name="Clendenning J."/>
            <person name="Deatherage G."/>
            <person name="Gillet W."/>
            <person name="Grant C."/>
            <person name="Kutyavin T."/>
            <person name="Levy R."/>
            <person name="Li M.J."/>
            <person name="McClelland E."/>
            <person name="Palmieri A."/>
            <person name="Raymond C."/>
            <person name="Rouse G."/>
            <person name="Saenphimmachak C."/>
            <person name="Wu Z."/>
            <person name="Romero P."/>
            <person name="Gordon D."/>
            <person name="Zhang S."/>
            <person name="Yoo H."/>
            <person name="Tao Y."/>
            <person name="Biddle P."/>
            <person name="Jung M."/>
            <person name="Krespan W."/>
            <person name="Perry M."/>
            <person name="Gordon-Kamm B."/>
            <person name="Liao L."/>
            <person name="Kim S."/>
            <person name="Hendrick C."/>
            <person name="Zhao Z.Y."/>
            <person name="Dolan M."/>
            <person name="Chumley F."/>
            <person name="Tingey S.V."/>
            <person name="Tomb J.F."/>
            <person name="Gordon M.P."/>
            <person name="Olson M.V."/>
            <person name="Nester E.W."/>
        </authorList>
    </citation>
    <scope>NUCLEOTIDE SEQUENCE [LARGE SCALE GENOMIC DNA]</scope>
    <source>
        <strain evidence="2">C58 / ATCC 33970</strain>
    </source>
</reference>
<name>Q8U5D6_AGRFC</name>
<evidence type="ECO:0000313" key="1">
    <source>
        <dbReference type="EMBL" id="AAK86989.1"/>
    </source>
</evidence>
<dbReference type="PIR" id="D97504">
    <property type="entry name" value="D97504"/>
</dbReference>
<dbReference type="AlphaFoldDB" id="Q8U5D6"/>
<accession>Q8U5D6</accession>
<dbReference type="KEGG" id="atu:Atu1186"/>
<reference evidence="1 2" key="2">
    <citation type="journal article" date="2001" name="Science">
        <title>Genome sequence of the plant pathogen and biotechnology agent Agrobacterium tumefaciens C58.</title>
        <authorList>
            <person name="Goodner B."/>
            <person name="Hinkle G."/>
            <person name="Gattung S."/>
            <person name="Miller N."/>
            <person name="Blanchard M."/>
            <person name="Qurollo B."/>
            <person name="Goldman B.S."/>
            <person name="Cao Y."/>
            <person name="Askenazi M."/>
            <person name="Halling C."/>
            <person name="Mullin L."/>
            <person name="Houmiel K."/>
            <person name="Gordon J."/>
            <person name="Vaudin M."/>
            <person name="Iartchouk O."/>
            <person name="Epp A."/>
            <person name="Liu F."/>
            <person name="Wollam C."/>
            <person name="Allinger M."/>
            <person name="Doughty D."/>
            <person name="Scott C."/>
            <person name="Lappas C."/>
            <person name="Markelz B."/>
            <person name="Flanagan C."/>
            <person name="Crowell C."/>
            <person name="Gurson J."/>
            <person name="Lomo C."/>
            <person name="Sear C."/>
            <person name="Strub G."/>
            <person name="Cielo C."/>
            <person name="Slater S."/>
        </authorList>
    </citation>
    <scope>NUCLEOTIDE SEQUENCE [LARGE SCALE GENOMIC DNA]</scope>
    <source>
        <strain evidence="2">C58 / ATCC 33970</strain>
    </source>
</reference>
<dbReference type="HOGENOM" id="CLU_2448092_0_0_5"/>
<dbReference type="Proteomes" id="UP000000813">
    <property type="component" value="Chromosome circular"/>
</dbReference>
<protein>
    <submittedName>
        <fullName evidence="1">Uncharacterized protein</fullName>
    </submittedName>
</protein>
<dbReference type="EMBL" id="AE007869">
    <property type="protein sequence ID" value="AAK86989.1"/>
    <property type="molecule type" value="Genomic_DNA"/>
</dbReference>
<sequence length="89" mass="9310">MAGTRTVTPIATAAATELGSDAIFGNPSADLASSGIKALSVFGQQAHGKRFSQADARNLARILPFQNLNGISQLLSTMISPLPEWSPKK</sequence>
<gene>
    <name evidence="1" type="ordered locus">Atu1186</name>
</gene>
<dbReference type="PATRIC" id="fig|176299.10.peg.1205"/>
<dbReference type="STRING" id="176299.Atu1186"/>
<proteinExistence type="predicted"/>
<organism evidence="1 2">
    <name type="scientific">Agrobacterium fabrum (strain C58 / ATCC 33970)</name>
    <name type="common">Agrobacterium tumefaciens (strain C58)</name>
    <dbReference type="NCBI Taxonomy" id="176299"/>
    <lineage>
        <taxon>Bacteria</taxon>
        <taxon>Pseudomonadati</taxon>
        <taxon>Pseudomonadota</taxon>
        <taxon>Alphaproteobacteria</taxon>
        <taxon>Hyphomicrobiales</taxon>
        <taxon>Rhizobiaceae</taxon>
        <taxon>Rhizobium/Agrobacterium group</taxon>
        <taxon>Agrobacterium</taxon>
        <taxon>Agrobacterium tumefaciens complex</taxon>
    </lineage>
</organism>
<keyword evidence="2" id="KW-1185">Reference proteome</keyword>
<dbReference type="EnsemblBacteria" id="AAK86989">
    <property type="protein sequence ID" value="AAK86989"/>
    <property type="gene ID" value="Atu1186"/>
</dbReference>